<dbReference type="Proteomes" id="UP000499080">
    <property type="component" value="Unassembled WGS sequence"/>
</dbReference>
<dbReference type="EMBL" id="BGPR01000005">
    <property type="protein sequence ID" value="GBL74349.1"/>
    <property type="molecule type" value="Genomic_DNA"/>
</dbReference>
<organism evidence="1 2">
    <name type="scientific">Araneus ventricosus</name>
    <name type="common">Orbweaver spider</name>
    <name type="synonym">Epeira ventricosa</name>
    <dbReference type="NCBI Taxonomy" id="182803"/>
    <lineage>
        <taxon>Eukaryota</taxon>
        <taxon>Metazoa</taxon>
        <taxon>Ecdysozoa</taxon>
        <taxon>Arthropoda</taxon>
        <taxon>Chelicerata</taxon>
        <taxon>Arachnida</taxon>
        <taxon>Araneae</taxon>
        <taxon>Araneomorphae</taxon>
        <taxon>Entelegynae</taxon>
        <taxon>Araneoidea</taxon>
        <taxon>Araneidae</taxon>
        <taxon>Araneus</taxon>
    </lineage>
</organism>
<name>A0A4Y2A4K1_ARAVE</name>
<keyword evidence="2" id="KW-1185">Reference proteome</keyword>
<protein>
    <submittedName>
        <fullName evidence="1">Uncharacterized protein</fullName>
    </submittedName>
</protein>
<accession>A0A4Y2A4K1</accession>
<gene>
    <name evidence="1" type="ORF">AVEN_235325_1</name>
</gene>
<reference evidence="1 2" key="1">
    <citation type="journal article" date="2019" name="Sci. Rep.">
        <title>Orb-weaving spider Araneus ventricosus genome elucidates the spidroin gene catalogue.</title>
        <authorList>
            <person name="Kono N."/>
            <person name="Nakamura H."/>
            <person name="Ohtoshi R."/>
            <person name="Moran D.A.P."/>
            <person name="Shinohara A."/>
            <person name="Yoshida Y."/>
            <person name="Fujiwara M."/>
            <person name="Mori M."/>
            <person name="Tomita M."/>
            <person name="Arakawa K."/>
        </authorList>
    </citation>
    <scope>NUCLEOTIDE SEQUENCE [LARGE SCALE GENOMIC DNA]</scope>
</reference>
<sequence length="166" mass="19626">MEAAEIEEVTYLESSVALHFTTNMYILTDNIEGVRIIHYNCDQKFSMCSQLPHKLWGARGARLVSRDFVRTQNVFDIHRSAKGEITTCGRFQHFGEFMMHVNRRRPAFHQRSTAYRYGEDGRRYAVLMNIDRMTQQIVWGEFDYRLDVCRVTQGAHKEHLYSVQKR</sequence>
<evidence type="ECO:0000313" key="1">
    <source>
        <dbReference type="EMBL" id="GBL74349.1"/>
    </source>
</evidence>
<dbReference type="AlphaFoldDB" id="A0A4Y2A4K1"/>
<proteinExistence type="predicted"/>
<comment type="caution">
    <text evidence="1">The sequence shown here is derived from an EMBL/GenBank/DDBJ whole genome shotgun (WGS) entry which is preliminary data.</text>
</comment>
<evidence type="ECO:0000313" key="2">
    <source>
        <dbReference type="Proteomes" id="UP000499080"/>
    </source>
</evidence>